<dbReference type="PROSITE" id="PS51257">
    <property type="entry name" value="PROKAR_LIPOPROTEIN"/>
    <property type="match status" value="1"/>
</dbReference>
<evidence type="ECO:0000313" key="1">
    <source>
        <dbReference type="EMBL" id="KAA6344211.1"/>
    </source>
</evidence>
<accession>A0A5J4SG36</accession>
<organism evidence="1">
    <name type="scientific">termite gut metagenome</name>
    <dbReference type="NCBI Taxonomy" id="433724"/>
    <lineage>
        <taxon>unclassified sequences</taxon>
        <taxon>metagenomes</taxon>
        <taxon>organismal metagenomes</taxon>
    </lineage>
</organism>
<dbReference type="InterPro" id="IPR011990">
    <property type="entry name" value="TPR-like_helical_dom_sf"/>
</dbReference>
<dbReference type="SUPFAM" id="SSF48452">
    <property type="entry name" value="TPR-like"/>
    <property type="match status" value="1"/>
</dbReference>
<gene>
    <name evidence="1" type="ORF">EZS27_008141</name>
</gene>
<dbReference type="AlphaFoldDB" id="A0A5J4SG36"/>
<reference evidence="1" key="1">
    <citation type="submission" date="2019-03" db="EMBL/GenBank/DDBJ databases">
        <title>Single cell metagenomics reveals metabolic interactions within the superorganism composed of flagellate Streblomastix strix and complex community of Bacteroidetes bacteria on its surface.</title>
        <authorList>
            <person name="Treitli S.C."/>
            <person name="Kolisko M."/>
            <person name="Husnik F."/>
            <person name="Keeling P."/>
            <person name="Hampl V."/>
        </authorList>
    </citation>
    <scope>NUCLEOTIDE SEQUENCE</scope>
    <source>
        <strain evidence="1">STM</strain>
    </source>
</reference>
<sequence length="514" mass="58666">MKTIKNYLRLLLAVAILFSTSCTGNFDEMNDNPNATTQVPTSLIVTQMLNFMKPGAQTGDLGKEHLLAKYMSWVENMQDVQYNRLGERSFEIYPDLANIEKMIGTTTEASYDTYMGFGLFIKTFHLFYLSALVGDIPYSEALQGEQGLLKPKYDTQKEVMKQIIADLDAAYDHFNKATLSISGDITDLNGSIDKWKRIANLLELRVLINLSKKVSDTDLNIKAKFAEVAARPLLESNDDNLKLTFKDASGMFSTWNVQNGFYLDYQLLSDKFIDMMKTYDDYRLFYYAEPSKYESKTNGKEANDWNAYIGVSPALQYAGLTPIASEGKASGMNLRYKDAVGEPWSRLGYAQQCFILAEGALREWISADLASDYYKKGIEAGMKYTRDATAIINDDIKNFHHGREMTDVYITDHLTKLAIQLTGDFDSDLQKIMEHKYIGNFMQFLGDSYLDYRRTGYPELPINPSTNMNTMTDRLPVRYLYPQKERTANLANLEEAINRQYSNDDVNEVMWILK</sequence>
<name>A0A5J4SG36_9ZZZZ</name>
<dbReference type="Pfam" id="PF12771">
    <property type="entry name" value="SusD-like_2"/>
    <property type="match status" value="1"/>
</dbReference>
<dbReference type="EMBL" id="SNRY01000229">
    <property type="protein sequence ID" value="KAA6344211.1"/>
    <property type="molecule type" value="Genomic_DNA"/>
</dbReference>
<dbReference type="InterPro" id="IPR041662">
    <property type="entry name" value="SusD-like_2"/>
</dbReference>
<evidence type="ECO:0008006" key="2">
    <source>
        <dbReference type="Google" id="ProtNLM"/>
    </source>
</evidence>
<protein>
    <recommendedName>
        <fullName evidence="2">SusD/RagB family nutrient-binding outer membrane lipoprotein</fullName>
    </recommendedName>
</protein>
<comment type="caution">
    <text evidence="1">The sequence shown here is derived from an EMBL/GenBank/DDBJ whole genome shotgun (WGS) entry which is preliminary data.</text>
</comment>
<proteinExistence type="predicted"/>
<dbReference type="Gene3D" id="1.25.40.390">
    <property type="match status" value="1"/>
</dbReference>